<evidence type="ECO:0000256" key="1">
    <source>
        <dbReference type="ARBA" id="ARBA00000385"/>
    </source>
</evidence>
<keyword evidence="3 5" id="KW-0819">tRNA processing</keyword>
<dbReference type="InterPro" id="IPR015947">
    <property type="entry name" value="PUA-like_sf"/>
</dbReference>
<name>A0ABY8H8W7_9MICC</name>
<dbReference type="SUPFAM" id="SSF55120">
    <property type="entry name" value="Pseudouridine synthase"/>
    <property type="match status" value="1"/>
</dbReference>
<dbReference type="InterPro" id="IPR020103">
    <property type="entry name" value="PsdUridine_synth_cat_dom_sf"/>
</dbReference>
<dbReference type="PANTHER" id="PTHR13767:SF2">
    <property type="entry name" value="PSEUDOURIDYLATE SYNTHASE TRUB1"/>
    <property type="match status" value="1"/>
</dbReference>
<dbReference type="GO" id="GO:0160148">
    <property type="term" value="F:tRNA pseudouridine(55) synthase activity"/>
    <property type="evidence" value="ECO:0007669"/>
    <property type="project" value="UniProtKB-EC"/>
</dbReference>
<feature type="active site" description="Nucleophile" evidence="5">
    <location>
        <position position="51"/>
    </location>
</feature>
<proteinExistence type="inferred from homology"/>
<evidence type="ECO:0000259" key="8">
    <source>
        <dbReference type="Pfam" id="PF16198"/>
    </source>
</evidence>
<evidence type="ECO:0000313" key="10">
    <source>
        <dbReference type="Proteomes" id="UP001219037"/>
    </source>
</evidence>
<evidence type="ECO:0000256" key="2">
    <source>
        <dbReference type="ARBA" id="ARBA00005642"/>
    </source>
</evidence>
<feature type="domain" description="tRNA pseudouridylate synthase B C-terminal" evidence="8">
    <location>
        <begin position="191"/>
        <end position="237"/>
    </location>
</feature>
<dbReference type="Pfam" id="PF01509">
    <property type="entry name" value="TruB_N"/>
    <property type="match status" value="1"/>
</dbReference>
<evidence type="ECO:0000259" key="7">
    <source>
        <dbReference type="Pfam" id="PF09142"/>
    </source>
</evidence>
<dbReference type="InterPro" id="IPR032819">
    <property type="entry name" value="TruB_C"/>
</dbReference>
<dbReference type="InterPro" id="IPR015225">
    <property type="entry name" value="tRNA_psdUridine_synth_fam2_C"/>
</dbReference>
<dbReference type="NCBIfam" id="TIGR00431">
    <property type="entry name" value="TruB"/>
    <property type="match status" value="1"/>
</dbReference>
<dbReference type="SUPFAM" id="SSF88697">
    <property type="entry name" value="PUA domain-like"/>
    <property type="match status" value="1"/>
</dbReference>
<dbReference type="InterPro" id="IPR036974">
    <property type="entry name" value="PUA_sf"/>
</dbReference>
<dbReference type="Gene3D" id="3.30.2350.10">
    <property type="entry name" value="Pseudouridine synthase"/>
    <property type="match status" value="1"/>
</dbReference>
<dbReference type="Proteomes" id="UP001219037">
    <property type="component" value="Chromosome"/>
</dbReference>
<dbReference type="RefSeq" id="WP_278159231.1">
    <property type="nucleotide sequence ID" value="NZ_CP121252.1"/>
</dbReference>
<feature type="domain" description="tRNA pseudouridine synthase II TruB subfamily 2 C-terminal" evidence="7">
    <location>
        <begin position="246"/>
        <end position="290"/>
    </location>
</feature>
<evidence type="ECO:0000259" key="6">
    <source>
        <dbReference type="Pfam" id="PF01509"/>
    </source>
</evidence>
<evidence type="ECO:0000313" key="9">
    <source>
        <dbReference type="EMBL" id="WFP17599.1"/>
    </source>
</evidence>
<reference evidence="9 10" key="1">
    <citation type="submission" date="2023-04" db="EMBL/GenBank/DDBJ databases">
        <title>Funneling lignin-derived compounds into biodiesel using alkali-halophilic Citricoccus sp. P2.</title>
        <authorList>
            <person name="Luo C.-B."/>
        </authorList>
    </citation>
    <scope>NUCLEOTIDE SEQUENCE [LARGE SCALE GENOMIC DNA]</scope>
    <source>
        <strain evidence="9 10">P2</strain>
    </source>
</reference>
<comment type="function">
    <text evidence="5">Responsible for synthesis of pseudouridine from uracil-55 in the psi GC loop of transfer RNAs.</text>
</comment>
<dbReference type="EC" id="5.4.99.25" evidence="5"/>
<feature type="domain" description="Pseudouridine synthase II N-terminal" evidence="6">
    <location>
        <begin position="36"/>
        <end position="190"/>
    </location>
</feature>
<dbReference type="PANTHER" id="PTHR13767">
    <property type="entry name" value="TRNA-PSEUDOURIDINE SYNTHASE"/>
    <property type="match status" value="1"/>
</dbReference>
<protein>
    <recommendedName>
        <fullName evidence="5">tRNA pseudouridine synthase B</fullName>
        <ecNumber evidence="5">5.4.99.25</ecNumber>
    </recommendedName>
    <alternativeName>
        <fullName evidence="5">tRNA pseudouridine(55) synthase</fullName>
        <shortName evidence="5">Psi55 synthase</shortName>
    </alternativeName>
    <alternativeName>
        <fullName evidence="5">tRNA pseudouridylate synthase</fullName>
    </alternativeName>
    <alternativeName>
        <fullName evidence="5">tRNA-uridine isomerase</fullName>
    </alternativeName>
</protein>
<keyword evidence="10" id="KW-1185">Reference proteome</keyword>
<dbReference type="Gene3D" id="2.30.130.10">
    <property type="entry name" value="PUA domain"/>
    <property type="match status" value="1"/>
</dbReference>
<dbReference type="Pfam" id="PF16198">
    <property type="entry name" value="TruB_C_2"/>
    <property type="match status" value="1"/>
</dbReference>
<dbReference type="CDD" id="cd02573">
    <property type="entry name" value="PseudoU_synth_EcTruB"/>
    <property type="match status" value="1"/>
</dbReference>
<comment type="catalytic activity">
    <reaction evidence="1 5">
        <text>uridine(55) in tRNA = pseudouridine(55) in tRNA</text>
        <dbReference type="Rhea" id="RHEA:42532"/>
        <dbReference type="Rhea" id="RHEA-COMP:10101"/>
        <dbReference type="Rhea" id="RHEA-COMP:10102"/>
        <dbReference type="ChEBI" id="CHEBI:65314"/>
        <dbReference type="ChEBI" id="CHEBI:65315"/>
        <dbReference type="EC" id="5.4.99.25"/>
    </reaction>
</comment>
<dbReference type="EMBL" id="CP121252">
    <property type="protein sequence ID" value="WFP17599.1"/>
    <property type="molecule type" value="Genomic_DNA"/>
</dbReference>
<dbReference type="Pfam" id="PF09142">
    <property type="entry name" value="TruB_C"/>
    <property type="match status" value="1"/>
</dbReference>
<dbReference type="InterPro" id="IPR002501">
    <property type="entry name" value="PsdUridine_synth_N"/>
</dbReference>
<dbReference type="HAMAP" id="MF_01080">
    <property type="entry name" value="TruB_bact"/>
    <property type="match status" value="1"/>
</dbReference>
<accession>A0ABY8H8W7</accession>
<organism evidence="9 10">
    <name type="scientific">Citricoccus muralis</name>
    <dbReference type="NCBI Taxonomy" id="169134"/>
    <lineage>
        <taxon>Bacteria</taxon>
        <taxon>Bacillati</taxon>
        <taxon>Actinomycetota</taxon>
        <taxon>Actinomycetes</taxon>
        <taxon>Micrococcales</taxon>
        <taxon>Micrococcaceae</taxon>
        <taxon>Citricoccus</taxon>
    </lineage>
</organism>
<comment type="similarity">
    <text evidence="2 5">Belongs to the pseudouridine synthase TruB family. Type 1 subfamily.</text>
</comment>
<evidence type="ECO:0000256" key="5">
    <source>
        <dbReference type="HAMAP-Rule" id="MF_01080"/>
    </source>
</evidence>
<gene>
    <name evidence="5 9" type="primary">truB</name>
    <name evidence="9" type="ORF">P8192_05715</name>
</gene>
<evidence type="ECO:0000256" key="4">
    <source>
        <dbReference type="ARBA" id="ARBA00023235"/>
    </source>
</evidence>
<keyword evidence="4 5" id="KW-0413">Isomerase</keyword>
<evidence type="ECO:0000256" key="3">
    <source>
        <dbReference type="ARBA" id="ARBA00022694"/>
    </source>
</evidence>
<dbReference type="InterPro" id="IPR014780">
    <property type="entry name" value="tRNA_psdUridine_synth_TruB"/>
</dbReference>
<sequence>MTQQRPNGAPGSVVSGLALIDKPAGWTSHDVVGKTRRLAGTRKVGHAGTLDPMATGLLVIGFNKATRLLTAITGTDKTYQATIRLGASTTTDDADGEIVRSRLANAVTEERVQEQISELTGDILQIPSSVSAIKVDGRRAYDRVRAGEDVELQARPVRIDSFELTDYRRAEDGKTVDLDVTVSCSSGTYIRALARDLGEALDTGGHLTMLRRTRVGPFYVDDAVTVDQLADTFAYIELSEAASGLFPVRTLTDDEAADLQFGRRITPSEDAGTVAARTRDGVVIALIENSTFRDTAVAKPSIVFAAADGPGQLPEKGTPS</sequence>